<feature type="domain" description="DAGKc" evidence="9">
    <location>
        <begin position="1"/>
        <end position="97"/>
    </location>
</feature>
<gene>
    <name evidence="10" type="ORF">SO802_022349</name>
</gene>
<keyword evidence="5" id="KW-0256">Endoplasmic reticulum</keyword>
<dbReference type="PANTHER" id="PTHR11255:SF115">
    <property type="entry name" value="DIACYLGLYCEROL KINASE 7"/>
    <property type="match status" value="1"/>
</dbReference>
<dbReference type="Gene3D" id="3.40.50.620">
    <property type="entry name" value="HUPs"/>
    <property type="match status" value="1"/>
</dbReference>
<dbReference type="AlphaFoldDB" id="A0AAW2CIW1"/>
<evidence type="ECO:0000256" key="4">
    <source>
        <dbReference type="ARBA" id="ARBA00022692"/>
    </source>
</evidence>
<evidence type="ECO:0000256" key="5">
    <source>
        <dbReference type="ARBA" id="ARBA00022824"/>
    </source>
</evidence>
<dbReference type="Gene3D" id="3.40.50.10330">
    <property type="entry name" value="Probable inorganic polyphosphate/atp-NAD kinase, domain 1"/>
    <property type="match status" value="1"/>
</dbReference>
<evidence type="ECO:0000256" key="6">
    <source>
        <dbReference type="ARBA" id="ARBA00022989"/>
    </source>
</evidence>
<dbReference type="InterPro" id="IPR017438">
    <property type="entry name" value="ATP-NAD_kinase_N"/>
</dbReference>
<dbReference type="Pfam" id="PF00781">
    <property type="entry name" value="DAGK_cat"/>
    <property type="match status" value="1"/>
</dbReference>
<dbReference type="PROSITE" id="PS50146">
    <property type="entry name" value="DAGK"/>
    <property type="match status" value="1"/>
</dbReference>
<dbReference type="GO" id="GO:0007165">
    <property type="term" value="P:signal transduction"/>
    <property type="evidence" value="ECO:0007669"/>
    <property type="project" value="InterPro"/>
</dbReference>
<keyword evidence="4 8" id="KW-0812">Transmembrane</keyword>
<protein>
    <recommendedName>
        <fullName evidence="9">DAGKc domain-containing protein</fullName>
    </recommendedName>
</protein>
<evidence type="ECO:0000256" key="2">
    <source>
        <dbReference type="ARBA" id="ARBA00022676"/>
    </source>
</evidence>
<evidence type="ECO:0000256" key="1">
    <source>
        <dbReference type="ARBA" id="ARBA00004477"/>
    </source>
</evidence>
<dbReference type="Proteomes" id="UP001459277">
    <property type="component" value="Unassembled WGS sequence"/>
</dbReference>
<dbReference type="InterPro" id="IPR016064">
    <property type="entry name" value="NAD/diacylglycerol_kinase_sf"/>
</dbReference>
<dbReference type="EMBL" id="JAZDWU010000007">
    <property type="protein sequence ID" value="KAK9997663.1"/>
    <property type="molecule type" value="Genomic_DNA"/>
</dbReference>
<dbReference type="InterPro" id="IPR005599">
    <property type="entry name" value="GPI_mannosylTrfase"/>
</dbReference>
<dbReference type="SUPFAM" id="SSF111331">
    <property type="entry name" value="NAD kinase/diacylglycerol kinase-like"/>
    <property type="match status" value="1"/>
</dbReference>
<sequence>MLAGIGDSCAKDTRERLSVVVAGGDGTVGWVLGSLGELKKENREPFPPVGIIPLGTGNDLSRSFGWGGSFPFAWKSAVKRSLHRASTGDVCRLDSWHILLSMPNGKVVDPPYSLKHTEECSLDEVADLVTSHSTIKIEKVTGIVQNEAQAASVVELTGFLDAVQETETKMVEMSALNHLMSTHVLQQAQQIEVLYDQAVEATKNVELDMLPGLQKGPEKMSKSDPLSSIFMEDDELFAQLANWFMIFCFPRTLSNNLETVLTLIGLYHWPCIRASSTKILLVSRKWGLAIAALAFSIRPTSAIIWVYVALLELFVTRDRLRFVFLDVAPIG</sequence>
<evidence type="ECO:0000256" key="3">
    <source>
        <dbReference type="ARBA" id="ARBA00022679"/>
    </source>
</evidence>
<reference evidence="10 11" key="1">
    <citation type="submission" date="2024-01" db="EMBL/GenBank/DDBJ databases">
        <title>A telomere-to-telomere, gap-free genome of sweet tea (Lithocarpus litseifolius).</title>
        <authorList>
            <person name="Zhou J."/>
        </authorList>
    </citation>
    <scope>NUCLEOTIDE SEQUENCE [LARGE SCALE GENOMIC DNA]</scope>
    <source>
        <strain evidence="10">Zhou-2022a</strain>
        <tissue evidence="10">Leaf</tissue>
    </source>
</reference>
<evidence type="ECO:0000313" key="11">
    <source>
        <dbReference type="Proteomes" id="UP001459277"/>
    </source>
</evidence>
<keyword evidence="6 8" id="KW-1133">Transmembrane helix</keyword>
<name>A0AAW2CIW1_9ROSI</name>
<dbReference type="GO" id="GO:0005789">
    <property type="term" value="C:endoplasmic reticulum membrane"/>
    <property type="evidence" value="ECO:0007669"/>
    <property type="project" value="UniProtKB-SubCell"/>
</dbReference>
<dbReference type="GO" id="GO:0016757">
    <property type="term" value="F:glycosyltransferase activity"/>
    <property type="evidence" value="ECO:0007669"/>
    <property type="project" value="UniProtKB-KW"/>
</dbReference>
<proteinExistence type="predicted"/>
<feature type="transmembrane region" description="Helical" evidence="8">
    <location>
        <begin position="286"/>
        <end position="311"/>
    </location>
</feature>
<dbReference type="GO" id="GO:0004143">
    <property type="term" value="F:ATP-dependent diacylglycerol kinase activity"/>
    <property type="evidence" value="ECO:0007669"/>
    <property type="project" value="InterPro"/>
</dbReference>
<evidence type="ECO:0000313" key="10">
    <source>
        <dbReference type="EMBL" id="KAK9997663.1"/>
    </source>
</evidence>
<keyword evidence="2" id="KW-0328">Glycosyltransferase</keyword>
<keyword evidence="7 8" id="KW-0472">Membrane</keyword>
<organism evidence="10 11">
    <name type="scientific">Lithocarpus litseifolius</name>
    <dbReference type="NCBI Taxonomy" id="425828"/>
    <lineage>
        <taxon>Eukaryota</taxon>
        <taxon>Viridiplantae</taxon>
        <taxon>Streptophyta</taxon>
        <taxon>Embryophyta</taxon>
        <taxon>Tracheophyta</taxon>
        <taxon>Spermatophyta</taxon>
        <taxon>Magnoliopsida</taxon>
        <taxon>eudicotyledons</taxon>
        <taxon>Gunneridae</taxon>
        <taxon>Pentapetalae</taxon>
        <taxon>rosids</taxon>
        <taxon>fabids</taxon>
        <taxon>Fagales</taxon>
        <taxon>Fagaceae</taxon>
        <taxon>Lithocarpus</taxon>
    </lineage>
</organism>
<dbReference type="PANTHER" id="PTHR11255">
    <property type="entry name" value="DIACYLGLYCEROL KINASE"/>
    <property type="match status" value="1"/>
</dbReference>
<dbReference type="InterPro" id="IPR001206">
    <property type="entry name" value="Diacylglycerol_kinase_cat_dom"/>
</dbReference>
<dbReference type="InterPro" id="IPR014729">
    <property type="entry name" value="Rossmann-like_a/b/a_fold"/>
</dbReference>
<dbReference type="Pfam" id="PF03901">
    <property type="entry name" value="Glyco_transf_22"/>
    <property type="match status" value="1"/>
</dbReference>
<dbReference type="InterPro" id="IPR037607">
    <property type="entry name" value="DGK"/>
</dbReference>
<evidence type="ECO:0000259" key="9">
    <source>
        <dbReference type="PROSITE" id="PS50146"/>
    </source>
</evidence>
<evidence type="ECO:0000256" key="8">
    <source>
        <dbReference type="SAM" id="Phobius"/>
    </source>
</evidence>
<comment type="caution">
    <text evidence="10">The sequence shown here is derived from an EMBL/GenBank/DDBJ whole genome shotgun (WGS) entry which is preliminary data.</text>
</comment>
<keyword evidence="11" id="KW-1185">Reference proteome</keyword>
<keyword evidence="3" id="KW-0808">Transferase</keyword>
<accession>A0AAW2CIW1</accession>
<evidence type="ECO:0000256" key="7">
    <source>
        <dbReference type="ARBA" id="ARBA00023136"/>
    </source>
</evidence>
<comment type="subcellular location">
    <subcellularLocation>
        <location evidence="1">Endoplasmic reticulum membrane</location>
        <topology evidence="1">Multi-pass membrane protein</topology>
    </subcellularLocation>
</comment>